<dbReference type="PANTHER" id="PTHR21015:SF22">
    <property type="entry name" value="GLYCOSYLTRANSFERASE"/>
    <property type="match status" value="1"/>
</dbReference>
<dbReference type="PANTHER" id="PTHR21015">
    <property type="entry name" value="UDP-N-ACETYLGLUCOSAMINE--N-ACETYLMURAMYL-(PENTAPEPTIDE) PYROPHOSPHORYL-UNDECAPRENOL N-ACETYLGLUCOSAMINE TRANSFERASE 1"/>
    <property type="match status" value="1"/>
</dbReference>
<name>A0A444WBP2_9FLAO</name>
<comment type="caution">
    <text evidence="2">The sequence shown here is derived from an EMBL/GenBank/DDBJ whole genome shotgun (WGS) entry which is preliminary data.</text>
</comment>
<organism evidence="2 3">
    <name type="scientific">Flavobacterium beibuense</name>
    <dbReference type="NCBI Taxonomy" id="657326"/>
    <lineage>
        <taxon>Bacteria</taxon>
        <taxon>Pseudomonadati</taxon>
        <taxon>Bacteroidota</taxon>
        <taxon>Flavobacteriia</taxon>
        <taxon>Flavobacteriales</taxon>
        <taxon>Flavobacteriaceae</taxon>
        <taxon>Flavobacterium</taxon>
    </lineage>
</organism>
<proteinExistence type="predicted"/>
<feature type="domain" description="Glycosyl transferase family 28 C-terminal" evidence="1">
    <location>
        <begin position="228"/>
        <end position="327"/>
    </location>
</feature>
<keyword evidence="2" id="KW-0808">Transferase</keyword>
<evidence type="ECO:0000313" key="3">
    <source>
        <dbReference type="Proteomes" id="UP000289775"/>
    </source>
</evidence>
<dbReference type="AlphaFoldDB" id="A0A444WBP2"/>
<gene>
    <name evidence="2" type="ORF">NU09_1576</name>
</gene>
<dbReference type="OrthoDB" id="9803241at2"/>
<dbReference type="Proteomes" id="UP000289775">
    <property type="component" value="Unassembled WGS sequence"/>
</dbReference>
<reference evidence="2 3" key="1">
    <citation type="submission" date="2014-12" db="EMBL/GenBank/DDBJ databases">
        <title>Genome sequence of Flavobacterium beibuense RSKm HC5.</title>
        <authorList>
            <person name="Kim J.F."/>
            <person name="Song J.Y."/>
            <person name="Kwak M.-J."/>
            <person name="Lee S.-W."/>
        </authorList>
    </citation>
    <scope>NUCLEOTIDE SEQUENCE [LARGE SCALE GENOMIC DNA]</scope>
    <source>
        <strain evidence="2 3">RSKm HC5</strain>
    </source>
</reference>
<keyword evidence="3" id="KW-1185">Reference proteome</keyword>
<dbReference type="Gene3D" id="3.40.50.2000">
    <property type="entry name" value="Glycogen Phosphorylase B"/>
    <property type="match status" value="1"/>
</dbReference>
<dbReference type="GO" id="GO:0016758">
    <property type="term" value="F:hexosyltransferase activity"/>
    <property type="evidence" value="ECO:0007669"/>
    <property type="project" value="InterPro"/>
</dbReference>
<dbReference type="EMBL" id="JUIW01000005">
    <property type="protein sequence ID" value="RYJ43238.1"/>
    <property type="molecule type" value="Genomic_DNA"/>
</dbReference>
<dbReference type="SUPFAM" id="SSF53756">
    <property type="entry name" value="UDP-Glycosyltransferase/glycogen phosphorylase"/>
    <property type="match status" value="1"/>
</dbReference>
<evidence type="ECO:0000259" key="1">
    <source>
        <dbReference type="Pfam" id="PF04101"/>
    </source>
</evidence>
<dbReference type="InterPro" id="IPR007235">
    <property type="entry name" value="Glyco_trans_28_C"/>
</dbReference>
<evidence type="ECO:0000313" key="2">
    <source>
        <dbReference type="EMBL" id="RYJ43238.1"/>
    </source>
</evidence>
<dbReference type="RefSeq" id="WP_129750720.1">
    <property type="nucleotide sequence ID" value="NZ_JUIW01000005.1"/>
</dbReference>
<dbReference type="Pfam" id="PF04101">
    <property type="entry name" value="Glyco_tran_28_C"/>
    <property type="match status" value="1"/>
</dbReference>
<protein>
    <submittedName>
        <fullName evidence="2">Putative glycosyl transferase</fullName>
    </submittedName>
</protein>
<sequence>MQNKKILVTPLNWGLGHATRCIPVIEALENHGFEPIIASDGVALELLKKEFPDKKILELPSYKIEYAKNGSFFKLKMFFQIPNMIKAVRSENRTVKKWIKEYGISGIISDNRMGVYSPKVPSAFMTHQLNVLTGNTTWFTTYIHQLFIKKHKQCWVPDVATSPNLTGKLGHPENCTLNIKYIGPLSRLNKKCLPKKYDLMIILSGPEPQRTLLEEKLQKELLDYEGEVIFIRGVIDGNQTVTEEDNITTYNYMGREELEQAFNESELVLCRSGYTTVMDLAKLGKKAFFIPTPGQYEQEYLAQKLKKSGLVPYALQDDFKISDLEEVSEYKGLKNMDTEEVTWKDLFGLFEGK</sequence>
<accession>A0A444WBP2</accession>